<dbReference type="InterPro" id="IPR050624">
    <property type="entry name" value="HTH-type_Tx_Regulator"/>
</dbReference>
<evidence type="ECO:0000313" key="4">
    <source>
        <dbReference type="EMBL" id="MEO1768613.1"/>
    </source>
</evidence>
<accession>A0ABV0ELN3</accession>
<protein>
    <recommendedName>
        <fullName evidence="3">HTH tetR-type domain-containing protein</fullName>
    </recommendedName>
</protein>
<dbReference type="PANTHER" id="PTHR43479">
    <property type="entry name" value="ACREF/ENVCD OPERON REPRESSOR-RELATED"/>
    <property type="match status" value="1"/>
</dbReference>
<dbReference type="Pfam" id="PF14278">
    <property type="entry name" value="TetR_C_8"/>
    <property type="match status" value="1"/>
</dbReference>
<dbReference type="EMBL" id="JAFREL020000001">
    <property type="protein sequence ID" value="MEO1768613.1"/>
    <property type="molecule type" value="Genomic_DNA"/>
</dbReference>
<organism evidence="4 5">
    <name type="scientific">Candidatus Enterococcus ferrettii</name>
    <dbReference type="NCBI Taxonomy" id="2815324"/>
    <lineage>
        <taxon>Bacteria</taxon>
        <taxon>Bacillati</taxon>
        <taxon>Bacillota</taxon>
        <taxon>Bacilli</taxon>
        <taxon>Lactobacillales</taxon>
        <taxon>Enterococcaceae</taxon>
        <taxon>Enterococcus</taxon>
    </lineage>
</organism>
<dbReference type="InterPro" id="IPR039532">
    <property type="entry name" value="TetR_C_Firmicutes"/>
</dbReference>
<evidence type="ECO:0000313" key="5">
    <source>
        <dbReference type="Proteomes" id="UP000664357"/>
    </source>
</evidence>
<reference evidence="4 5" key="2">
    <citation type="submission" date="2024-02" db="EMBL/GenBank/DDBJ databases">
        <title>The Genome Sequence of Enterococcus sp. DIV0159.</title>
        <authorList>
            <person name="Earl A."/>
            <person name="Manson A."/>
            <person name="Gilmore M."/>
            <person name="Sanders J."/>
            <person name="Shea T."/>
            <person name="Howe W."/>
            <person name="Livny J."/>
            <person name="Cuomo C."/>
            <person name="Neafsey D."/>
            <person name="Birren B."/>
        </authorList>
    </citation>
    <scope>NUCLEOTIDE SEQUENCE [LARGE SCALE GENOMIC DNA]</scope>
    <source>
        <strain evidence="4 5">665A</strain>
    </source>
</reference>
<reference evidence="4 5" key="1">
    <citation type="submission" date="2021-03" db="EMBL/GenBank/DDBJ databases">
        <authorList>
            <person name="Gilmore M.S."/>
            <person name="Schwartzman J."/>
            <person name="Van Tyne D."/>
            <person name="Martin M."/>
            <person name="Earl A.M."/>
            <person name="Manson A.L."/>
            <person name="Straub T."/>
            <person name="Salamzade R."/>
            <person name="Saavedra J."/>
            <person name="Lebreton F."/>
            <person name="Prichula J."/>
            <person name="Schaufler K."/>
            <person name="Gaca A."/>
            <person name="Sgardioli B."/>
            <person name="Wagenaar J."/>
            <person name="Strong T."/>
        </authorList>
    </citation>
    <scope>NUCLEOTIDE SEQUENCE [LARGE SCALE GENOMIC DNA]</scope>
    <source>
        <strain evidence="4 5">665A</strain>
    </source>
</reference>
<dbReference type="Proteomes" id="UP000664357">
    <property type="component" value="Unassembled WGS sequence"/>
</dbReference>
<evidence type="ECO:0000256" key="2">
    <source>
        <dbReference type="PROSITE-ProRule" id="PRU00335"/>
    </source>
</evidence>
<sequence length="189" mass="22076">MAVNNRAKEQLVNALVQLCLTRPFEKLTVQEISQAANVNRQNFYYHFKDKRALLRYAYYQCGLNYLMSSGVTIENWEEAVLKMLKEMQQFHQFYLNTVQADPEILSKEFIGLAKSLFIRLFEDVDQDGVLSNTDKDFYARFLAYGCGGILTDWLLTNAKEQPIAIAAQLFRFAKDIEFFAYRLYEQDQS</sequence>
<feature type="domain" description="HTH tetR-type" evidence="3">
    <location>
        <begin position="5"/>
        <end position="65"/>
    </location>
</feature>
<dbReference type="InterPro" id="IPR009057">
    <property type="entry name" value="Homeodomain-like_sf"/>
</dbReference>
<proteinExistence type="predicted"/>
<dbReference type="RefSeq" id="WP_207701566.1">
    <property type="nucleotide sequence ID" value="NZ_JAFREL020000001.1"/>
</dbReference>
<dbReference type="InterPro" id="IPR001647">
    <property type="entry name" value="HTH_TetR"/>
</dbReference>
<comment type="caution">
    <text evidence="4">The sequence shown here is derived from an EMBL/GenBank/DDBJ whole genome shotgun (WGS) entry which is preliminary data.</text>
</comment>
<feature type="DNA-binding region" description="H-T-H motif" evidence="2">
    <location>
        <begin position="28"/>
        <end position="47"/>
    </location>
</feature>
<keyword evidence="5" id="KW-1185">Reference proteome</keyword>
<evidence type="ECO:0000256" key="1">
    <source>
        <dbReference type="ARBA" id="ARBA00023125"/>
    </source>
</evidence>
<dbReference type="Gene3D" id="1.10.357.10">
    <property type="entry name" value="Tetracycline Repressor, domain 2"/>
    <property type="match status" value="1"/>
</dbReference>
<name>A0ABV0ELN3_9ENTE</name>
<dbReference type="Pfam" id="PF00440">
    <property type="entry name" value="TetR_N"/>
    <property type="match status" value="1"/>
</dbReference>
<dbReference type="PROSITE" id="PS50977">
    <property type="entry name" value="HTH_TETR_2"/>
    <property type="match status" value="1"/>
</dbReference>
<dbReference type="SUPFAM" id="SSF46689">
    <property type="entry name" value="Homeodomain-like"/>
    <property type="match status" value="1"/>
</dbReference>
<dbReference type="PANTHER" id="PTHR43479:SF7">
    <property type="entry name" value="TETR-FAMILY TRANSCRIPTIONAL REGULATOR"/>
    <property type="match status" value="1"/>
</dbReference>
<evidence type="ECO:0000259" key="3">
    <source>
        <dbReference type="PROSITE" id="PS50977"/>
    </source>
</evidence>
<gene>
    <name evidence="4" type="ORF">JZO67_000552</name>
</gene>
<keyword evidence="1 2" id="KW-0238">DNA-binding</keyword>